<reference evidence="2 3" key="1">
    <citation type="submission" date="2019-06" db="EMBL/GenBank/DDBJ databases">
        <title>Metagenome assembled Genome of Spiribacter salinus SL48-SHIP from the microbial mat of Salt Lake 48 (Novosibirsk region, Russia).</title>
        <authorList>
            <person name="Shipova A."/>
            <person name="Rozanov A.S."/>
            <person name="Bryanskaya A.V."/>
            <person name="Peltek S.E."/>
        </authorList>
    </citation>
    <scope>NUCLEOTIDE SEQUENCE [LARGE SCALE GENOMIC DNA]</scope>
    <source>
        <strain evidence="2">SL48-SHIP-2</strain>
    </source>
</reference>
<dbReference type="AlphaFoldDB" id="A0A540VS09"/>
<feature type="compositionally biased region" description="Pro residues" evidence="1">
    <location>
        <begin position="92"/>
        <end position="104"/>
    </location>
</feature>
<evidence type="ECO:0000256" key="1">
    <source>
        <dbReference type="SAM" id="MobiDB-lite"/>
    </source>
</evidence>
<sequence>MTFYHASKQAAVDAGKRFEPYWHARAELEPHNGWVLVLTPSSPDVLKYPLHELLEVAELDIGRMRRKPDSYKKPPTTQQVKARTSAGEAVVAPPPPPPPPKAPA</sequence>
<dbReference type="Proteomes" id="UP000315400">
    <property type="component" value="Unassembled WGS sequence"/>
</dbReference>
<evidence type="ECO:0000313" key="3">
    <source>
        <dbReference type="Proteomes" id="UP000315400"/>
    </source>
</evidence>
<protein>
    <submittedName>
        <fullName evidence="2">Uncharacterized protein</fullName>
    </submittedName>
</protein>
<evidence type="ECO:0000313" key="2">
    <source>
        <dbReference type="EMBL" id="TQE99541.1"/>
    </source>
</evidence>
<name>A0A540VS09_9GAMM</name>
<proteinExistence type="predicted"/>
<accession>A0A540VS09</accession>
<feature type="region of interest" description="Disordered" evidence="1">
    <location>
        <begin position="64"/>
        <end position="104"/>
    </location>
</feature>
<comment type="caution">
    <text evidence="2">The sequence shown here is derived from an EMBL/GenBank/DDBJ whole genome shotgun (WGS) entry which is preliminary data.</text>
</comment>
<organism evidence="2 3">
    <name type="scientific">Spiribacter salinus</name>
    <dbReference type="NCBI Taxonomy" id="1335746"/>
    <lineage>
        <taxon>Bacteria</taxon>
        <taxon>Pseudomonadati</taxon>
        <taxon>Pseudomonadota</taxon>
        <taxon>Gammaproteobacteria</taxon>
        <taxon>Chromatiales</taxon>
        <taxon>Ectothiorhodospiraceae</taxon>
        <taxon>Spiribacter</taxon>
    </lineage>
</organism>
<dbReference type="EMBL" id="VIFK01000055">
    <property type="protein sequence ID" value="TQE99541.1"/>
    <property type="molecule type" value="Genomic_DNA"/>
</dbReference>
<gene>
    <name evidence="2" type="ORF">FKY71_08160</name>
</gene>